<dbReference type="SUPFAM" id="SSF53756">
    <property type="entry name" value="UDP-Glycosyltransferase/glycogen phosphorylase"/>
    <property type="match status" value="1"/>
</dbReference>
<organism evidence="3 4">
    <name type="scientific">Terriglobus roseus</name>
    <dbReference type="NCBI Taxonomy" id="392734"/>
    <lineage>
        <taxon>Bacteria</taxon>
        <taxon>Pseudomonadati</taxon>
        <taxon>Acidobacteriota</taxon>
        <taxon>Terriglobia</taxon>
        <taxon>Terriglobales</taxon>
        <taxon>Acidobacteriaceae</taxon>
        <taxon>Terriglobus</taxon>
    </lineage>
</organism>
<dbReference type="Gene3D" id="3.40.50.2000">
    <property type="entry name" value="Glycogen Phosphorylase B"/>
    <property type="match status" value="2"/>
</dbReference>
<dbReference type="InterPro" id="IPR028098">
    <property type="entry name" value="Glyco_trans_4-like_N"/>
</dbReference>
<dbReference type="OrthoDB" id="9814612at2"/>
<proteinExistence type="predicted"/>
<feature type="domain" description="Glycosyltransferase subfamily 4-like N-terminal" evidence="2">
    <location>
        <begin position="12"/>
        <end position="163"/>
    </location>
</feature>
<accession>A0A1H4JP62</accession>
<sequence length="360" mass="39155">MKIVHVVYSMEMGGAEMLVAQLSRLQRKKGHDVTVCAYSTLGILGERLLEEGINIHVMGEAHPAKTVLRYLRLFRVMRPDVVHCHNPAPTLQAALGARLSGAACVLATRHSLVSPPYDTAAEIKFNIISRCLDWVVGICDITCTNLRGTPLARVDRIVRVYNGASAVQHAPSDLRQDGIFRLLFVGRVAAIKDLGTLLKAVALAHQVDPRLRLSIVGDGPVRASLETLSRELNLSDVVTFWGQQVGTDRFFSAADAIAMSSTSEGLPMSLLQGMSLGLPLVVTAVGGMQEILALSHGGLISPVGDAKAMAESILRIMQDPALREELSRNARETYEREFTLECMEAAYARLYRTGKRSLSA</sequence>
<evidence type="ECO:0000313" key="4">
    <source>
        <dbReference type="Proteomes" id="UP000182409"/>
    </source>
</evidence>
<dbReference type="Proteomes" id="UP000182409">
    <property type="component" value="Unassembled WGS sequence"/>
</dbReference>
<dbReference type="RefSeq" id="WP_074652384.1">
    <property type="nucleotide sequence ID" value="NZ_FNSD01000001.1"/>
</dbReference>
<dbReference type="PANTHER" id="PTHR12526">
    <property type="entry name" value="GLYCOSYLTRANSFERASE"/>
    <property type="match status" value="1"/>
</dbReference>
<dbReference type="Pfam" id="PF13439">
    <property type="entry name" value="Glyco_transf_4"/>
    <property type="match status" value="1"/>
</dbReference>
<keyword evidence="3" id="KW-0808">Transferase</keyword>
<dbReference type="InterPro" id="IPR001296">
    <property type="entry name" value="Glyco_trans_1"/>
</dbReference>
<dbReference type="CDD" id="cd03801">
    <property type="entry name" value="GT4_PimA-like"/>
    <property type="match status" value="1"/>
</dbReference>
<protein>
    <submittedName>
        <fullName evidence="3">Glycosyltransferase involved in cell wall bisynthesis</fullName>
    </submittedName>
</protein>
<reference evidence="3 4" key="1">
    <citation type="submission" date="2016-10" db="EMBL/GenBank/DDBJ databases">
        <authorList>
            <person name="de Groot N.N."/>
        </authorList>
    </citation>
    <scope>NUCLEOTIDE SEQUENCE [LARGE SCALE GENOMIC DNA]</scope>
    <source>
        <strain evidence="3 4">AB35.6</strain>
    </source>
</reference>
<feature type="domain" description="Glycosyl transferase family 1" evidence="1">
    <location>
        <begin position="181"/>
        <end position="332"/>
    </location>
</feature>
<dbReference type="EMBL" id="FNSD01000001">
    <property type="protein sequence ID" value="SEB47765.1"/>
    <property type="molecule type" value="Genomic_DNA"/>
</dbReference>
<dbReference type="GO" id="GO:0016757">
    <property type="term" value="F:glycosyltransferase activity"/>
    <property type="evidence" value="ECO:0007669"/>
    <property type="project" value="InterPro"/>
</dbReference>
<gene>
    <name evidence="3" type="ORF">SAMN05443244_0720</name>
</gene>
<name>A0A1H4JP62_9BACT</name>
<evidence type="ECO:0000259" key="2">
    <source>
        <dbReference type="Pfam" id="PF13439"/>
    </source>
</evidence>
<dbReference type="Pfam" id="PF00534">
    <property type="entry name" value="Glycos_transf_1"/>
    <property type="match status" value="1"/>
</dbReference>
<evidence type="ECO:0000259" key="1">
    <source>
        <dbReference type="Pfam" id="PF00534"/>
    </source>
</evidence>
<evidence type="ECO:0000313" key="3">
    <source>
        <dbReference type="EMBL" id="SEB47765.1"/>
    </source>
</evidence>
<dbReference type="AlphaFoldDB" id="A0A1H4JP62"/>